<evidence type="ECO:0000256" key="7">
    <source>
        <dbReference type="SAM" id="Phobius"/>
    </source>
</evidence>
<evidence type="ECO:0000256" key="1">
    <source>
        <dbReference type="ARBA" id="ARBA00004651"/>
    </source>
</evidence>
<evidence type="ECO:0000256" key="3">
    <source>
        <dbReference type="ARBA" id="ARBA00022692"/>
    </source>
</evidence>
<feature type="transmembrane region" description="Helical" evidence="7">
    <location>
        <begin position="791"/>
        <end position="812"/>
    </location>
</feature>
<dbReference type="RefSeq" id="WP_013889421.1">
    <property type="nucleotide sequence ID" value="NC_015673.1"/>
</dbReference>
<proteinExistence type="predicted"/>
<feature type="transmembrane region" description="Helical" evidence="7">
    <location>
        <begin position="339"/>
        <end position="363"/>
    </location>
</feature>
<feature type="transmembrane region" description="Helical" evidence="7">
    <location>
        <begin position="455"/>
        <end position="475"/>
    </location>
</feature>
<dbReference type="GO" id="GO:0005886">
    <property type="term" value="C:plasma membrane"/>
    <property type="evidence" value="ECO:0007669"/>
    <property type="project" value="UniProtKB-SubCell"/>
</dbReference>
<dbReference type="STRING" id="662755.CRES_2088"/>
<evidence type="ECO:0000256" key="2">
    <source>
        <dbReference type="ARBA" id="ARBA00022475"/>
    </source>
</evidence>
<feature type="compositionally biased region" description="Low complexity" evidence="6">
    <location>
        <begin position="544"/>
        <end position="570"/>
    </location>
</feature>
<dbReference type="PROSITE" id="PS50156">
    <property type="entry name" value="SSD"/>
    <property type="match status" value="1"/>
</dbReference>
<dbReference type="SUPFAM" id="SSF82866">
    <property type="entry name" value="Multidrug efflux transporter AcrB transmembrane domain"/>
    <property type="match status" value="2"/>
</dbReference>
<sequence length="894" mass="95709">MAKFLFHTGRWSFLHKWTVLIFWLVTLAAVAGTALTFQKGFNDLFEISDMPTTHATETLMEKFPGTKNPAASADVNVVFQAPEGHRLDEPQYMKAMDETVQHVKDHVPQLGDTMRFHNPVTMNAGLEKRLVKQLTEQGLPEQTARVDADNLRTWSADGRTGISTFSYDVELPADVTDEDRQAVYDAISKSRDAGLTVEVGGPGFGDPIAVEPISEIAGVIVALIILFVTFGSLIAAGLPLITAIIGVGIGALLTVGATAFGPLNSMTPTLGVMIGLAVGIDYALFIMSRYRDELRRGRSKPDAIGLATGTAGSAVVFAGLTVIIALLGLRLAGIPFLAYMGYSAAAFVFVAVLVALTLLPALVGIFSGRLFRKDATLAANADAPQLDASAVEDNRRGIARKFSRAKGGRLSVQGGRLSAQGEAGEAYGAAVRGGVKHSAEREGLSMKWVKLVHRVPGLMLALVMACLAALTVPAMDLQLSLPSDSTSNVDSTQRKAADLTAEGFGGGRNAPFLVLVNATNVREDSEALRPYVLAQLQQAQQKIQGGEAQQGLNAQQNQHSGNGQQGQNASTPDKPADPRVQAARSAAFIYAVGELNNNSDVKHAQLVGLSPDGTTAQILVTPNGGPIDERTVQLIHGLRSQQKMIESATGTDIGITGFTPIQQDVTDKLKEAMPIYLGLVVGLALLLLLMVFRSLLVPVMAAAGFLLSVGAAFGVTVLVWQKGLWGLWSSPGPLISFMPIFLIGVTFGLAMDYQVFIVSRMRERFIHESKRAAKGSVYTPTEDSVIFGFGLGARVVTAAALIMIGVFASFVFQPLPFIQIFGFALGAGVLFDAFFIRMTAIPALMILHGRWTWYMPKWLDKILPTFDVEGEKLEHAFNSGEIQQMSNGEISAKR</sequence>
<dbReference type="InterPro" id="IPR050545">
    <property type="entry name" value="Mycobact_MmpL"/>
</dbReference>
<feature type="region of interest" description="Disordered" evidence="6">
    <location>
        <begin position="544"/>
        <end position="580"/>
    </location>
</feature>
<dbReference type="EMBL" id="CP002857">
    <property type="protein sequence ID" value="AEI10441.1"/>
    <property type="molecule type" value="Genomic_DNA"/>
</dbReference>
<evidence type="ECO:0000256" key="4">
    <source>
        <dbReference type="ARBA" id="ARBA00022989"/>
    </source>
</evidence>
<keyword evidence="4 7" id="KW-1133">Transmembrane helix</keyword>
<evidence type="ECO:0000256" key="6">
    <source>
        <dbReference type="SAM" id="MobiDB-lite"/>
    </source>
</evidence>
<feature type="transmembrane region" description="Helical" evidence="7">
    <location>
        <begin position="216"/>
        <end position="235"/>
    </location>
</feature>
<keyword evidence="3 7" id="KW-0812">Transmembrane</keyword>
<feature type="transmembrane region" description="Helical" evidence="7">
    <location>
        <begin position="740"/>
        <end position="761"/>
    </location>
</feature>
<dbReference type="Pfam" id="PF03176">
    <property type="entry name" value="MMPL"/>
    <property type="match status" value="2"/>
</dbReference>
<dbReference type="Gene3D" id="1.20.1640.10">
    <property type="entry name" value="Multidrug efflux transporter AcrB transmembrane domain"/>
    <property type="match status" value="2"/>
</dbReference>
<dbReference type="PANTHER" id="PTHR33406">
    <property type="entry name" value="MEMBRANE PROTEIN MJ1562-RELATED"/>
    <property type="match status" value="1"/>
</dbReference>
<dbReference type="HOGENOM" id="CLU_005108_1_0_11"/>
<dbReference type="PANTHER" id="PTHR33406:SF13">
    <property type="entry name" value="MEMBRANE PROTEIN YDFJ"/>
    <property type="match status" value="1"/>
</dbReference>
<keyword evidence="5 7" id="KW-0472">Membrane</keyword>
<feature type="transmembrane region" description="Helical" evidence="7">
    <location>
        <begin position="266"/>
        <end position="285"/>
    </location>
</feature>
<feature type="transmembrane region" description="Helical" evidence="7">
    <location>
        <begin position="240"/>
        <end position="260"/>
    </location>
</feature>
<accession>F8E3B5</accession>
<feature type="transmembrane region" description="Helical" evidence="7">
    <location>
        <begin position="673"/>
        <end position="692"/>
    </location>
</feature>
<dbReference type="InterPro" id="IPR000731">
    <property type="entry name" value="SSD"/>
</dbReference>
<evidence type="ECO:0000256" key="5">
    <source>
        <dbReference type="ARBA" id="ARBA00023136"/>
    </source>
</evidence>
<evidence type="ECO:0000313" key="9">
    <source>
        <dbReference type="EMBL" id="AEI10441.1"/>
    </source>
</evidence>
<organism evidence="9 10">
    <name type="scientific">Corynebacterium resistens (strain DSM 45100 / JCM 12819 / GTC 2026 / SICGH 158)</name>
    <dbReference type="NCBI Taxonomy" id="662755"/>
    <lineage>
        <taxon>Bacteria</taxon>
        <taxon>Bacillati</taxon>
        <taxon>Actinomycetota</taxon>
        <taxon>Actinomycetes</taxon>
        <taxon>Mycobacteriales</taxon>
        <taxon>Corynebacteriaceae</taxon>
        <taxon>Corynebacterium</taxon>
    </lineage>
</organism>
<dbReference type="eggNOG" id="COG2409">
    <property type="taxonomic scope" value="Bacteria"/>
</dbReference>
<name>F8E3B5_CORRG</name>
<evidence type="ECO:0000313" key="10">
    <source>
        <dbReference type="Proteomes" id="UP000000492"/>
    </source>
</evidence>
<evidence type="ECO:0000259" key="8">
    <source>
        <dbReference type="PROSITE" id="PS50156"/>
    </source>
</evidence>
<comment type="subcellular location">
    <subcellularLocation>
        <location evidence="1">Cell membrane</location>
        <topology evidence="1">Multi-pass membrane protein</topology>
    </subcellularLocation>
</comment>
<dbReference type="InterPro" id="IPR004869">
    <property type="entry name" value="MMPL_dom"/>
</dbReference>
<feature type="transmembrane region" description="Helical" evidence="7">
    <location>
        <begin position="306"/>
        <end position="327"/>
    </location>
</feature>
<feature type="transmembrane region" description="Helical" evidence="7">
    <location>
        <begin position="818"/>
        <end position="847"/>
    </location>
</feature>
<dbReference type="Proteomes" id="UP000000492">
    <property type="component" value="Chromosome"/>
</dbReference>
<gene>
    <name evidence="9" type="primary">mmpL3</name>
    <name evidence="9" type="ordered locus">CRES_2088</name>
</gene>
<keyword evidence="10" id="KW-1185">Reference proteome</keyword>
<dbReference type="KEGG" id="crd:CRES_2088"/>
<reference evidence="9 10" key="1">
    <citation type="journal article" date="2012" name="BMC Genomics">
        <title>Complete genome sequence, lifestyle, and multi-drug resistance of the human pathogen Corynebacterium resistens DSM 45100 isolated from blood samples of a leukemia patient.</title>
        <authorList>
            <person name="Schroder J."/>
            <person name="Maus I."/>
            <person name="Meyer K."/>
            <person name="Wordemann S."/>
            <person name="Blom J."/>
            <person name="Jaenicke S."/>
            <person name="Schneider J."/>
            <person name="Trost E."/>
            <person name="Tauch A."/>
        </authorList>
    </citation>
    <scope>NUCLEOTIDE SEQUENCE [LARGE SCALE GENOMIC DNA]</scope>
    <source>
        <strain evidence="10">DSM 45100 / JCM 12819 / CCUG 50093 / GTC 2026 / SICGH 158</strain>
    </source>
</reference>
<protein>
    <submittedName>
        <fullName evidence="9">Membrane protein of the RND superfamily</fullName>
    </submittedName>
</protein>
<feature type="transmembrane region" description="Helical" evidence="7">
    <location>
        <begin position="699"/>
        <end position="720"/>
    </location>
</feature>
<dbReference type="AlphaFoldDB" id="F8E3B5"/>
<feature type="domain" description="SSD" evidence="8">
    <location>
        <begin position="233"/>
        <end position="365"/>
    </location>
</feature>
<keyword evidence="2" id="KW-1003">Cell membrane</keyword>